<dbReference type="GO" id="GO:0005524">
    <property type="term" value="F:ATP binding"/>
    <property type="evidence" value="ECO:0007669"/>
    <property type="project" value="UniProtKB-KW"/>
</dbReference>
<organism evidence="7 8">
    <name type="scientific">Oleispira antarctica</name>
    <dbReference type="NCBI Taxonomy" id="188908"/>
    <lineage>
        <taxon>Bacteria</taxon>
        <taxon>Pseudomonadati</taxon>
        <taxon>Pseudomonadota</taxon>
        <taxon>Gammaproteobacteria</taxon>
        <taxon>Oceanospirillales</taxon>
        <taxon>Oceanospirillaceae</taxon>
        <taxon>Oleispira</taxon>
    </lineage>
</organism>
<dbReference type="InterPro" id="IPR029056">
    <property type="entry name" value="Ribokinase-like"/>
</dbReference>
<dbReference type="GO" id="GO:0052855">
    <property type="term" value="F:ADP-dependent NAD(P)H-hydrate dehydratase activity"/>
    <property type="evidence" value="ECO:0007669"/>
    <property type="project" value="TreeGrafter"/>
</dbReference>
<evidence type="ECO:0000256" key="2">
    <source>
        <dbReference type="ARBA" id="ARBA00022840"/>
    </source>
</evidence>
<dbReference type="AlphaFoldDB" id="A0A1Y5HUI9"/>
<keyword evidence="2" id="KW-0067">ATP-binding</keyword>
<evidence type="ECO:0000259" key="6">
    <source>
        <dbReference type="PROSITE" id="PS51383"/>
    </source>
</evidence>
<evidence type="ECO:0000256" key="3">
    <source>
        <dbReference type="ARBA" id="ARBA00022857"/>
    </source>
</evidence>
<dbReference type="CDD" id="cd01171">
    <property type="entry name" value="YXKO-related"/>
    <property type="match status" value="1"/>
</dbReference>
<reference evidence="8" key="1">
    <citation type="journal article" date="2017" name="Proc. Natl. Acad. Sci. U.S.A.">
        <title>Simulation of Deepwater Horizon oil plume reveals substrate specialization within a complex community of hydrocarbon degraders.</title>
        <authorList>
            <person name="Hu P."/>
            <person name="Dubinsky E.A."/>
            <person name="Probst A.J."/>
            <person name="Wang J."/>
            <person name="Sieber C.M.K."/>
            <person name="Tom L.M."/>
            <person name="Gardinali P."/>
            <person name="Banfield J.F."/>
            <person name="Atlas R.M."/>
            <person name="Andersen G.L."/>
        </authorList>
    </citation>
    <scope>NUCLEOTIDE SEQUENCE [LARGE SCALE GENOMIC DNA]</scope>
</reference>
<evidence type="ECO:0000256" key="4">
    <source>
        <dbReference type="ARBA" id="ARBA00023027"/>
    </source>
</evidence>
<dbReference type="EMBL" id="MABE01000429">
    <property type="protein sequence ID" value="OUS40137.1"/>
    <property type="molecule type" value="Genomic_DNA"/>
</dbReference>
<sequence>LAPFIAAEENHNKVLVVGPGLGKQAFGQLLLQTVLQNIEQSAGLVLDADGLNLLAAKPMITGAKVDFSQHNVIITPHPAEAGRLLNITTAQVQADRIAAASALVEKYSCTVILKGQHSLIAGIDCHGELRIYRCLDGNPGMASGGMGDILSGITGAVLAQFLLLGLTPLAAAKLACCVHSKAADDASLVDGEIGLLATDILPFVRKAIQSQAGLADLENKQDD</sequence>
<dbReference type="InterPro" id="IPR000631">
    <property type="entry name" value="CARKD"/>
</dbReference>
<keyword evidence="1" id="KW-0547">Nucleotide-binding</keyword>
<dbReference type="PANTHER" id="PTHR12592:SF0">
    <property type="entry name" value="ATP-DEPENDENT (S)-NAD(P)H-HYDRATE DEHYDRATASE"/>
    <property type="match status" value="1"/>
</dbReference>
<evidence type="ECO:0000313" key="7">
    <source>
        <dbReference type="EMBL" id="OUS40137.1"/>
    </source>
</evidence>
<comment type="caution">
    <text evidence="7">The sequence shown here is derived from an EMBL/GenBank/DDBJ whole genome shotgun (WGS) entry which is preliminary data.</text>
</comment>
<dbReference type="Proteomes" id="UP000227088">
    <property type="component" value="Unassembled WGS sequence"/>
</dbReference>
<evidence type="ECO:0000256" key="1">
    <source>
        <dbReference type="ARBA" id="ARBA00022741"/>
    </source>
</evidence>
<keyword evidence="3" id="KW-0521">NADP</keyword>
<accession>A0A1Y5HUI9</accession>
<protein>
    <recommendedName>
        <fullName evidence="6">YjeF C-terminal domain-containing protein</fullName>
    </recommendedName>
</protein>
<dbReference type="GO" id="GO:0110051">
    <property type="term" value="P:metabolite repair"/>
    <property type="evidence" value="ECO:0007669"/>
    <property type="project" value="TreeGrafter"/>
</dbReference>
<feature type="non-terminal residue" evidence="7">
    <location>
        <position position="1"/>
    </location>
</feature>
<dbReference type="PROSITE" id="PS51383">
    <property type="entry name" value="YJEF_C_3"/>
    <property type="match status" value="1"/>
</dbReference>
<proteinExistence type="predicted"/>
<dbReference type="Gene3D" id="3.40.1190.20">
    <property type="match status" value="1"/>
</dbReference>
<keyword evidence="4" id="KW-0520">NAD</keyword>
<feature type="domain" description="YjeF C-terminal" evidence="6">
    <location>
        <begin position="1"/>
        <end position="211"/>
    </location>
</feature>
<dbReference type="PANTHER" id="PTHR12592">
    <property type="entry name" value="ATP-DEPENDENT (S)-NAD(P)H-HYDRATE DEHYDRATASE FAMILY MEMBER"/>
    <property type="match status" value="1"/>
</dbReference>
<gene>
    <name evidence="7" type="ORF">A9R00_07575</name>
</gene>
<dbReference type="Pfam" id="PF01256">
    <property type="entry name" value="Carb_kinase"/>
    <property type="match status" value="1"/>
</dbReference>
<keyword evidence="5" id="KW-0456">Lyase</keyword>
<evidence type="ECO:0000256" key="5">
    <source>
        <dbReference type="ARBA" id="ARBA00023239"/>
    </source>
</evidence>
<evidence type="ECO:0000313" key="8">
    <source>
        <dbReference type="Proteomes" id="UP000227088"/>
    </source>
</evidence>
<name>A0A1Y5HUI9_OLEAN</name>
<dbReference type="SUPFAM" id="SSF53613">
    <property type="entry name" value="Ribokinase-like"/>
    <property type="match status" value="1"/>
</dbReference>
<dbReference type="GO" id="GO:0052856">
    <property type="term" value="F:NAD(P)HX epimerase activity"/>
    <property type="evidence" value="ECO:0007669"/>
    <property type="project" value="TreeGrafter"/>
</dbReference>